<dbReference type="InterPro" id="IPR035952">
    <property type="entry name" value="Rhomboid-like_sf"/>
</dbReference>
<dbReference type="PANTHER" id="PTHR11009">
    <property type="entry name" value="DER1-LIKE PROTEIN, DERLIN"/>
    <property type="match status" value="1"/>
</dbReference>
<reference evidence="9 10" key="1">
    <citation type="journal article" date="2018" name="Nat. Ecol. Evol.">
        <title>Pezizomycetes genomes reveal the molecular basis of ectomycorrhizal truffle lifestyle.</title>
        <authorList>
            <person name="Murat C."/>
            <person name="Payen T."/>
            <person name="Noel B."/>
            <person name="Kuo A."/>
            <person name="Morin E."/>
            <person name="Chen J."/>
            <person name="Kohler A."/>
            <person name="Krizsan K."/>
            <person name="Balestrini R."/>
            <person name="Da Silva C."/>
            <person name="Montanini B."/>
            <person name="Hainaut M."/>
            <person name="Levati E."/>
            <person name="Barry K.W."/>
            <person name="Belfiori B."/>
            <person name="Cichocki N."/>
            <person name="Clum A."/>
            <person name="Dockter R.B."/>
            <person name="Fauchery L."/>
            <person name="Guy J."/>
            <person name="Iotti M."/>
            <person name="Le Tacon F."/>
            <person name="Lindquist E.A."/>
            <person name="Lipzen A."/>
            <person name="Malagnac F."/>
            <person name="Mello A."/>
            <person name="Molinier V."/>
            <person name="Miyauchi S."/>
            <person name="Poulain J."/>
            <person name="Riccioni C."/>
            <person name="Rubini A."/>
            <person name="Sitrit Y."/>
            <person name="Splivallo R."/>
            <person name="Traeger S."/>
            <person name="Wang M."/>
            <person name="Zifcakova L."/>
            <person name="Wipf D."/>
            <person name="Zambonelli A."/>
            <person name="Paolocci F."/>
            <person name="Nowrousian M."/>
            <person name="Ottonello S."/>
            <person name="Baldrian P."/>
            <person name="Spatafora J.W."/>
            <person name="Henrissat B."/>
            <person name="Nagy L.G."/>
            <person name="Aury J.M."/>
            <person name="Wincker P."/>
            <person name="Grigoriev I.V."/>
            <person name="Bonfante P."/>
            <person name="Martin F.M."/>
        </authorList>
    </citation>
    <scope>NUCLEOTIDE SEQUENCE [LARGE SCALE GENOMIC DNA]</scope>
    <source>
        <strain evidence="9 10">RN42</strain>
    </source>
</reference>
<evidence type="ECO:0000256" key="6">
    <source>
        <dbReference type="ARBA" id="ARBA00023136"/>
    </source>
</evidence>
<dbReference type="SUPFAM" id="SSF144091">
    <property type="entry name" value="Rhomboid-like"/>
    <property type="match status" value="1"/>
</dbReference>
<evidence type="ECO:0000313" key="10">
    <source>
        <dbReference type="Proteomes" id="UP000275078"/>
    </source>
</evidence>
<feature type="region of interest" description="Disordered" evidence="8">
    <location>
        <begin position="210"/>
        <end position="261"/>
    </location>
</feature>
<organism evidence="9 10">
    <name type="scientific">Ascobolus immersus RN42</name>
    <dbReference type="NCBI Taxonomy" id="1160509"/>
    <lineage>
        <taxon>Eukaryota</taxon>
        <taxon>Fungi</taxon>
        <taxon>Dikarya</taxon>
        <taxon>Ascomycota</taxon>
        <taxon>Pezizomycotina</taxon>
        <taxon>Pezizomycetes</taxon>
        <taxon>Pezizales</taxon>
        <taxon>Ascobolaceae</taxon>
        <taxon>Ascobolus</taxon>
    </lineage>
</organism>
<dbReference type="Pfam" id="PF04511">
    <property type="entry name" value="DER1"/>
    <property type="match status" value="1"/>
</dbReference>
<feature type="transmembrane region" description="Helical" evidence="7">
    <location>
        <begin position="51"/>
        <end position="70"/>
    </location>
</feature>
<keyword evidence="3 7" id="KW-0812">Transmembrane</keyword>
<protein>
    <recommendedName>
        <fullName evidence="7">Derlin</fullName>
    </recommendedName>
</protein>
<name>A0A3N4IIK3_ASCIM</name>
<dbReference type="GO" id="GO:0006950">
    <property type="term" value="P:response to stress"/>
    <property type="evidence" value="ECO:0007669"/>
    <property type="project" value="UniProtKB-ARBA"/>
</dbReference>
<dbReference type="Proteomes" id="UP000275078">
    <property type="component" value="Unassembled WGS sequence"/>
</dbReference>
<dbReference type="AlphaFoldDB" id="A0A3N4IIK3"/>
<evidence type="ECO:0000313" key="9">
    <source>
        <dbReference type="EMBL" id="RPA81484.1"/>
    </source>
</evidence>
<dbReference type="STRING" id="1160509.A0A3N4IIK3"/>
<feature type="transmembrane region" description="Helical" evidence="7">
    <location>
        <begin position="90"/>
        <end position="116"/>
    </location>
</feature>
<keyword evidence="4 7" id="KW-0256">Endoplasmic reticulum</keyword>
<dbReference type="EMBL" id="ML119679">
    <property type="protein sequence ID" value="RPA81484.1"/>
    <property type="molecule type" value="Genomic_DNA"/>
</dbReference>
<comment type="subcellular location">
    <subcellularLocation>
        <location evidence="1 7">Endoplasmic reticulum membrane</location>
        <topology evidence="1 7">Multi-pass membrane protein</topology>
    </subcellularLocation>
</comment>
<accession>A0A3N4IIK3</accession>
<feature type="compositionally biased region" description="Low complexity" evidence="8">
    <location>
        <begin position="219"/>
        <end position="251"/>
    </location>
</feature>
<evidence type="ECO:0000256" key="3">
    <source>
        <dbReference type="ARBA" id="ARBA00022692"/>
    </source>
</evidence>
<dbReference type="GO" id="GO:0005789">
    <property type="term" value="C:endoplasmic reticulum membrane"/>
    <property type="evidence" value="ECO:0007669"/>
    <property type="project" value="UniProtKB-SubCell"/>
</dbReference>
<keyword evidence="5 7" id="KW-1133">Transmembrane helix</keyword>
<sequence>MPNVFLDYYFQIPPISRTITLTTTVLYCLSSLNIVPPYKLIYVRALLIPQVWRFITPFFTIVGQPINFAWDTFTLHRLSTSLEALFPTPATYATFLATSIITVNILNLYLTSFLLFPSLLGALSYYYSTHLPADTKVGILFFQIPVRFYPYALMAMDFLMTQDTAGVKAMGMGVLGGHMFVYLDEVLPAVGGRKWISAPAWLERLLGTGRASGGVSTESAGTGRRPGSSGAGASTGSSTGSSFFGSSGTWGKRSGGRRLGD</sequence>
<keyword evidence="10" id="KW-1185">Reference proteome</keyword>
<keyword evidence="6 7" id="KW-0472">Membrane</keyword>
<evidence type="ECO:0000256" key="5">
    <source>
        <dbReference type="ARBA" id="ARBA00022989"/>
    </source>
</evidence>
<evidence type="ECO:0000256" key="7">
    <source>
        <dbReference type="RuleBase" id="RU363059"/>
    </source>
</evidence>
<comment type="similarity">
    <text evidence="2 7">Belongs to the derlin family.</text>
</comment>
<evidence type="ECO:0000256" key="8">
    <source>
        <dbReference type="SAM" id="MobiDB-lite"/>
    </source>
</evidence>
<comment type="function">
    <text evidence="7">May be involved in the degradation of misfolded endoplasmic reticulum (ER) luminal proteins.</text>
</comment>
<feature type="transmembrane region" description="Helical" evidence="7">
    <location>
        <begin position="12"/>
        <end position="30"/>
    </location>
</feature>
<evidence type="ECO:0000256" key="1">
    <source>
        <dbReference type="ARBA" id="ARBA00004477"/>
    </source>
</evidence>
<gene>
    <name evidence="9" type="ORF">BJ508DRAFT_326379</name>
</gene>
<comment type="caution">
    <text evidence="7">Lacks conserved residue(s) required for the propagation of feature annotation.</text>
</comment>
<dbReference type="OrthoDB" id="19102at2759"/>
<dbReference type="InterPro" id="IPR007599">
    <property type="entry name" value="DER1"/>
</dbReference>
<proteinExistence type="inferred from homology"/>
<evidence type="ECO:0000256" key="4">
    <source>
        <dbReference type="ARBA" id="ARBA00022824"/>
    </source>
</evidence>
<evidence type="ECO:0000256" key="2">
    <source>
        <dbReference type="ARBA" id="ARBA00008917"/>
    </source>
</evidence>